<dbReference type="InterPro" id="IPR011050">
    <property type="entry name" value="Pectin_lyase_fold/virulence"/>
</dbReference>
<feature type="chain" id="PRO_5036813592" evidence="1">
    <location>
        <begin position="21"/>
        <end position="1052"/>
    </location>
</feature>
<dbReference type="EMBL" id="JACRTE010000006">
    <property type="protein sequence ID" value="MBC8596507.1"/>
    <property type="molecule type" value="Genomic_DNA"/>
</dbReference>
<dbReference type="Gene3D" id="3.30.457.10">
    <property type="entry name" value="Copper amine oxidase-like, N-terminal domain"/>
    <property type="match status" value="1"/>
</dbReference>
<dbReference type="Pfam" id="PF07833">
    <property type="entry name" value="Cu_amine_oxidN1"/>
    <property type="match status" value="1"/>
</dbReference>
<evidence type="ECO:0000256" key="1">
    <source>
        <dbReference type="SAM" id="SignalP"/>
    </source>
</evidence>
<dbReference type="InterPro" id="IPR012854">
    <property type="entry name" value="Cu_amine_oxidase-like_N"/>
</dbReference>
<comment type="caution">
    <text evidence="3">The sequence shown here is derived from an EMBL/GenBank/DDBJ whole genome shotgun (WGS) entry which is preliminary data.</text>
</comment>
<organism evidence="3 4">
    <name type="scientific">Qingrenia yutianensis</name>
    <dbReference type="NCBI Taxonomy" id="2763676"/>
    <lineage>
        <taxon>Bacteria</taxon>
        <taxon>Bacillati</taxon>
        <taxon>Bacillota</taxon>
        <taxon>Clostridia</taxon>
        <taxon>Eubacteriales</taxon>
        <taxon>Oscillospiraceae</taxon>
        <taxon>Qingrenia</taxon>
    </lineage>
</organism>
<dbReference type="Gene3D" id="2.160.20.10">
    <property type="entry name" value="Single-stranded right-handed beta-helix, Pectin lyase-like"/>
    <property type="match status" value="1"/>
</dbReference>
<dbReference type="Proteomes" id="UP000647416">
    <property type="component" value="Unassembled WGS sequence"/>
</dbReference>
<feature type="signal peptide" evidence="1">
    <location>
        <begin position="1"/>
        <end position="20"/>
    </location>
</feature>
<dbReference type="InterPro" id="IPR036582">
    <property type="entry name" value="Mao_N_sf"/>
</dbReference>
<sequence>MKKFVSVLLAVFFTVNTALAAGGDSAGNEIGGLKFSPIVAGDVTDKITAVGALRTTRIPTVVPVSGQSFKRAAVIKNGKYGTMAQNSVAMRLEPTFTNGTISAGDIVVLSVYMKVANGEGYARPFVETKDNSANVIFETEPTKIDEIWKKYSYVTVAKADIPAVKININIGFSEQITYFADLKLDNYGSEYDISDVKKAVFGENYEIEEAEKAEQEKEEKKKALIGTAAFAANDPNVYTENGGERILSGSTPFSKNNKLYVPLRYVSEKFGAQVEYNAQTEGVTIIKDGDVIEVYKSSSMWKLNGRPWRAQYGIEYNGGSVFIPYDVISELLKIKCLYNSDKKICIFANTSESLDLLDKMKYTDDIYTESVLTPRENFNLTLESEYFESEVGTPAVLDVGDEIPSFKMESSIDADVRYKILRDSTVISENNTFHINNSEEKTFEISDKILTADLGEYKIEFQILSGDKTYYDALYFCIIDKSSLKNDDAVIVHKGSDGKLVYAPDYLGNRIPDYSGAGYKNGAVKIPDVPAVIEVSPSGGDDTANIQSAIDYVSHLPVRNDGTRGAVQLTKGVFKVSGMFTISSDGVVLRGSGNDNAKIANAVPTGDADEFAQKHKDTEGTIILLTTKVPETRMLDIIGTGGAVKIEASKQKIIDNYVPTGAYSFRVENASEYNEGDEIIIEQYGNLAWVHEIGMDNIPARTTQDANQKNNENSATVQWKEHTWTFERTIVKKEGNVIYIDMPVMNAIAEKWGGANIYKYTDTGRIQNVGVENMRVIAVWTPNSDNVDDTRHAGELATLKNCKDVWLRDITTEHLNLYNVNIYSTAKRVTVQDFYCLVAPPSYYMGNGYESTGRTFLETKVYVGRYGVYMGGQQVLVQRFHGTNLRHLVEYKNDVAGPNVAYDCKSVDYFSQMGPHMLWSAGGLYDNTDGALHIQNRLSMGSGHGWAGAWFTAWNTTDRLAVQKPPTAQNWAVGHIGAVSAGDYPQFEQGYWELEGTRSNIDSLFVAQTNERYGQSGLDVINAKADYDYTIHEVPTDLALDSISENSEKTDE</sequence>
<dbReference type="SUPFAM" id="SSF51126">
    <property type="entry name" value="Pectin lyase-like"/>
    <property type="match status" value="1"/>
</dbReference>
<dbReference type="AlphaFoldDB" id="A0A926FC16"/>
<feature type="domain" description="Copper amine oxidase-like N-terminal" evidence="2">
    <location>
        <begin position="249"/>
        <end position="343"/>
    </location>
</feature>
<dbReference type="RefSeq" id="WP_262431975.1">
    <property type="nucleotide sequence ID" value="NZ_JACRTE010000006.1"/>
</dbReference>
<keyword evidence="1" id="KW-0732">Signal</keyword>
<proteinExistence type="predicted"/>
<dbReference type="SUPFAM" id="SSF55383">
    <property type="entry name" value="Copper amine oxidase, domain N"/>
    <property type="match status" value="1"/>
</dbReference>
<dbReference type="Gene3D" id="2.60.120.260">
    <property type="entry name" value="Galactose-binding domain-like"/>
    <property type="match status" value="1"/>
</dbReference>
<gene>
    <name evidence="3" type="ORF">H8706_06450</name>
</gene>
<dbReference type="InterPro" id="IPR012334">
    <property type="entry name" value="Pectin_lyas_fold"/>
</dbReference>
<evidence type="ECO:0000259" key="2">
    <source>
        <dbReference type="Pfam" id="PF07833"/>
    </source>
</evidence>
<evidence type="ECO:0000313" key="3">
    <source>
        <dbReference type="EMBL" id="MBC8596507.1"/>
    </source>
</evidence>
<evidence type="ECO:0000313" key="4">
    <source>
        <dbReference type="Proteomes" id="UP000647416"/>
    </source>
</evidence>
<accession>A0A926FC16</accession>
<protein>
    <submittedName>
        <fullName evidence="3">Copper amine oxidase N-terminal domain-containing protein</fullName>
    </submittedName>
</protein>
<reference evidence="3" key="1">
    <citation type="submission" date="2020-08" db="EMBL/GenBank/DDBJ databases">
        <title>Genome public.</title>
        <authorList>
            <person name="Liu C."/>
            <person name="Sun Q."/>
        </authorList>
    </citation>
    <scope>NUCLEOTIDE SEQUENCE</scope>
    <source>
        <strain evidence="3">NSJ-50</strain>
    </source>
</reference>
<name>A0A926FC16_9FIRM</name>
<keyword evidence="4" id="KW-1185">Reference proteome</keyword>